<feature type="transmembrane region" description="Helical" evidence="1">
    <location>
        <begin position="369"/>
        <end position="388"/>
    </location>
</feature>
<feature type="transmembrane region" description="Helical" evidence="1">
    <location>
        <begin position="58"/>
        <end position="83"/>
    </location>
</feature>
<reference evidence="2" key="1">
    <citation type="submission" date="2013-07" db="EMBL/GenBank/DDBJ databases">
        <authorList>
            <person name="McIlroy S."/>
        </authorList>
    </citation>
    <scope>NUCLEOTIDE SEQUENCE [LARGE SCALE GENOMIC DNA]</scope>
    <source>
        <strain evidence="2">Run_A_D11</strain>
    </source>
</reference>
<sequence>MIPSAGLSLEQAPPFSVPLRFFLTAPWFLVLAALLMLWQGPGIFASRWLPATLALTHLLTLGFMAQVMLGALMQMLPVVVGVVVPRPRLIAALIHILLTLGTLALALAFLASSPFGFQIAFGLLGVAFGVALLAIHVALWRAPVANGTVIAMRWALLALLVTVSLGLLLAGFFGWGWRVSVVIATDLHAVWGLIGWVVLLVAGVAYQVVPMFQITPPYPPQFVRGFAALVGGGLALWSVCRVEQWSTAMRVTGTVLAVGLAVFAATTGRLLGQRRRKIGDPTLSYWRVSMASLAVTALLWLSSRLIPTWAQAPQTDLLLGILLIFGFAVAVINGMLCKIVPFLAWFHLQAQLLGRARIPNMKHLLPDAAIRRQGWAYLAAFLLLLAAAVDPAIFTYPAALALGVTGAWLGVNLAGVGQIYHRLLQSLPAEAKSA</sequence>
<feature type="transmembrane region" description="Helical" evidence="1">
    <location>
        <begin position="321"/>
        <end position="348"/>
    </location>
</feature>
<dbReference type="AlphaFoldDB" id="W6M8Y6"/>
<feature type="transmembrane region" description="Helical" evidence="1">
    <location>
        <begin position="284"/>
        <end position="301"/>
    </location>
</feature>
<feature type="transmembrane region" description="Helical" evidence="1">
    <location>
        <begin position="189"/>
        <end position="209"/>
    </location>
</feature>
<gene>
    <name evidence="2" type="ORF">BN873_980067</name>
</gene>
<name>W6M8Y6_9GAMM</name>
<keyword evidence="1" id="KW-0472">Membrane</keyword>
<protein>
    <submittedName>
        <fullName evidence="2">Uncharacterized protein</fullName>
    </submittedName>
</protein>
<reference evidence="2" key="2">
    <citation type="submission" date="2014-03" db="EMBL/GenBank/DDBJ databases">
        <title>Candidatus Competibacter-lineage genomes retrieved from metagenomes reveal functional metabolic diversity.</title>
        <authorList>
            <person name="McIlroy S.J."/>
            <person name="Albertsen M."/>
            <person name="Andresen E.K."/>
            <person name="Saunders A.M."/>
            <person name="Kristiansen R."/>
            <person name="Stokholm-Bjerregaard M."/>
            <person name="Nielsen K.L."/>
            <person name="Nielsen P.H."/>
        </authorList>
    </citation>
    <scope>NUCLEOTIDE SEQUENCE</scope>
    <source>
        <strain evidence="2">Run_A_D11</strain>
    </source>
</reference>
<feature type="transmembrane region" description="Helical" evidence="1">
    <location>
        <begin position="21"/>
        <end position="38"/>
    </location>
</feature>
<evidence type="ECO:0000313" key="2">
    <source>
        <dbReference type="EMBL" id="CDI04466.1"/>
    </source>
</evidence>
<dbReference type="STRING" id="1400863.BN873_980067"/>
<evidence type="ECO:0000256" key="1">
    <source>
        <dbReference type="SAM" id="Phobius"/>
    </source>
</evidence>
<keyword evidence="3" id="KW-1185">Reference proteome</keyword>
<dbReference type="RefSeq" id="WP_048676699.1">
    <property type="nucleotide sequence ID" value="NZ_CBTJ020000111.1"/>
</dbReference>
<dbReference type="EMBL" id="CBTJ020000111">
    <property type="protein sequence ID" value="CDI04466.1"/>
    <property type="molecule type" value="Genomic_DNA"/>
</dbReference>
<accession>W6M8Y6</accession>
<feature type="transmembrane region" description="Helical" evidence="1">
    <location>
        <begin position="117"/>
        <end position="142"/>
    </location>
</feature>
<feature type="transmembrane region" description="Helical" evidence="1">
    <location>
        <begin position="251"/>
        <end position="272"/>
    </location>
</feature>
<dbReference type="OrthoDB" id="5295665at2"/>
<proteinExistence type="predicted"/>
<feature type="transmembrane region" description="Helical" evidence="1">
    <location>
        <begin position="394"/>
        <end position="416"/>
    </location>
</feature>
<feature type="transmembrane region" description="Helical" evidence="1">
    <location>
        <begin position="90"/>
        <end position="111"/>
    </location>
</feature>
<evidence type="ECO:0000313" key="3">
    <source>
        <dbReference type="Proteomes" id="UP000035760"/>
    </source>
</evidence>
<organism evidence="2 3">
    <name type="scientific">Candidatus Competibacter denitrificans Run_A_D11</name>
    <dbReference type="NCBI Taxonomy" id="1400863"/>
    <lineage>
        <taxon>Bacteria</taxon>
        <taxon>Pseudomonadati</taxon>
        <taxon>Pseudomonadota</taxon>
        <taxon>Gammaproteobacteria</taxon>
        <taxon>Candidatus Competibacteraceae</taxon>
        <taxon>Candidatus Competibacter</taxon>
    </lineage>
</organism>
<feature type="transmembrane region" description="Helical" evidence="1">
    <location>
        <begin position="154"/>
        <end position="177"/>
    </location>
</feature>
<keyword evidence="1" id="KW-0812">Transmembrane</keyword>
<dbReference type="Proteomes" id="UP000035760">
    <property type="component" value="Unassembled WGS sequence"/>
</dbReference>
<comment type="caution">
    <text evidence="2">The sequence shown here is derived from an EMBL/GenBank/DDBJ whole genome shotgun (WGS) entry which is preliminary data.</text>
</comment>
<feature type="transmembrane region" description="Helical" evidence="1">
    <location>
        <begin position="221"/>
        <end position="239"/>
    </location>
</feature>
<keyword evidence="1" id="KW-1133">Transmembrane helix</keyword>